<dbReference type="STRING" id="585531.HMPREF0063_10392"/>
<feature type="domain" description="HTH tetR-type" evidence="3">
    <location>
        <begin position="36"/>
        <end position="95"/>
    </location>
</feature>
<dbReference type="HOGENOM" id="CLU_097157_0_0_11"/>
<dbReference type="SUPFAM" id="SSF46689">
    <property type="entry name" value="Homeodomain-like"/>
    <property type="match status" value="1"/>
</dbReference>
<evidence type="ECO:0000256" key="1">
    <source>
        <dbReference type="ARBA" id="ARBA00023125"/>
    </source>
</evidence>
<dbReference type="AlphaFoldDB" id="E2S8N5"/>
<name>E2S8N5_9ACTN</name>
<evidence type="ECO:0000313" key="5">
    <source>
        <dbReference type="Proteomes" id="UP000003111"/>
    </source>
</evidence>
<dbReference type="InterPro" id="IPR009057">
    <property type="entry name" value="Homeodomain-like_sf"/>
</dbReference>
<keyword evidence="5" id="KW-1185">Reference proteome</keyword>
<dbReference type="Proteomes" id="UP000003111">
    <property type="component" value="Unassembled WGS sequence"/>
</dbReference>
<dbReference type="EMBL" id="ACLF03000002">
    <property type="protein sequence ID" value="EFQ84540.1"/>
    <property type="molecule type" value="Genomic_DNA"/>
</dbReference>
<dbReference type="GO" id="GO:0003677">
    <property type="term" value="F:DNA binding"/>
    <property type="evidence" value="ECO:0007669"/>
    <property type="project" value="UniProtKB-UniRule"/>
</dbReference>
<proteinExistence type="predicted"/>
<keyword evidence="1 2" id="KW-0238">DNA-binding</keyword>
<sequence length="217" mass="24603">MQKGCSFRVARCILWYMADTVPEGRQFTDGRVARRERTRQRVVDAHTELLREGVLRPTAAHIAERAGVSVRTLWTVFGDMEALFGATTDFWFASDDALSRRTDLEADLPHRIAGFCDERVRRLENISPAARAAVLLEPVSPALRASRRRHAQRVVEHVEEVFAPELRAAGAEREELRWSLVAAASWNVWSLLRDDFGHSLEEASVVMRRTLTALLDP</sequence>
<accession>E2S8N5</accession>
<dbReference type="Gene3D" id="1.10.357.10">
    <property type="entry name" value="Tetracycline Repressor, domain 2"/>
    <property type="match status" value="1"/>
</dbReference>
<gene>
    <name evidence="4" type="ORF">HMPREF0063_10392</name>
</gene>
<evidence type="ECO:0000313" key="4">
    <source>
        <dbReference type="EMBL" id="EFQ84540.1"/>
    </source>
</evidence>
<feature type="DNA-binding region" description="H-T-H motif" evidence="2">
    <location>
        <begin position="58"/>
        <end position="77"/>
    </location>
</feature>
<evidence type="ECO:0000256" key="2">
    <source>
        <dbReference type="PROSITE-ProRule" id="PRU00335"/>
    </source>
</evidence>
<protein>
    <recommendedName>
        <fullName evidence="3">HTH tetR-type domain-containing protein</fullName>
    </recommendedName>
</protein>
<dbReference type="InterPro" id="IPR001647">
    <property type="entry name" value="HTH_TetR"/>
</dbReference>
<dbReference type="PROSITE" id="PS50977">
    <property type="entry name" value="HTH_TETR_2"/>
    <property type="match status" value="1"/>
</dbReference>
<organism evidence="4 5">
    <name type="scientific">Aeromicrobium marinum DSM 15272</name>
    <dbReference type="NCBI Taxonomy" id="585531"/>
    <lineage>
        <taxon>Bacteria</taxon>
        <taxon>Bacillati</taxon>
        <taxon>Actinomycetota</taxon>
        <taxon>Actinomycetes</taxon>
        <taxon>Propionibacteriales</taxon>
        <taxon>Nocardioidaceae</taxon>
        <taxon>Aeromicrobium</taxon>
    </lineage>
</organism>
<comment type="caution">
    <text evidence="4">The sequence shown here is derived from an EMBL/GenBank/DDBJ whole genome shotgun (WGS) entry which is preliminary data.</text>
</comment>
<dbReference type="eggNOG" id="COG1309">
    <property type="taxonomic scope" value="Bacteria"/>
</dbReference>
<evidence type="ECO:0000259" key="3">
    <source>
        <dbReference type="PROSITE" id="PS50977"/>
    </source>
</evidence>
<reference evidence="4" key="1">
    <citation type="submission" date="2010-08" db="EMBL/GenBank/DDBJ databases">
        <authorList>
            <person name="Muzny D."/>
            <person name="Qin X."/>
            <person name="Buhay C."/>
            <person name="Dugan-Rocha S."/>
            <person name="Ding Y."/>
            <person name="Chen G."/>
            <person name="Hawes A."/>
            <person name="Holder M."/>
            <person name="Jhangiani S."/>
            <person name="Johnson A."/>
            <person name="Khan Z."/>
            <person name="Li Z."/>
            <person name="Liu W."/>
            <person name="Liu X."/>
            <person name="Perez L."/>
            <person name="Shen H."/>
            <person name="Wang Q."/>
            <person name="Watt J."/>
            <person name="Xi L."/>
            <person name="Xin Y."/>
            <person name="Zhou J."/>
            <person name="Deng J."/>
            <person name="Jiang H."/>
            <person name="Liu Y."/>
            <person name="Qu J."/>
            <person name="Song X.-Z."/>
            <person name="Zhang L."/>
            <person name="Villasana D."/>
            <person name="Johnson A."/>
            <person name="Liu J."/>
            <person name="Liyanage D."/>
            <person name="Lorensuhewa L."/>
            <person name="Robinson T."/>
            <person name="Song A."/>
            <person name="Song B.-B."/>
            <person name="Dinh H."/>
            <person name="Thornton R."/>
            <person name="Coyle M."/>
            <person name="Francisco L."/>
            <person name="Jackson L."/>
            <person name="Javaid M."/>
            <person name="Korchina V."/>
            <person name="Kovar C."/>
            <person name="Mata R."/>
            <person name="Mathew T."/>
            <person name="Ngo R."/>
            <person name="Nguyen L."/>
            <person name="Nguyen N."/>
            <person name="Okwuonu G."/>
            <person name="Ongeri F."/>
            <person name="Pham C."/>
            <person name="Simmons D."/>
            <person name="Wilczek-Boney K."/>
            <person name="Hale W."/>
            <person name="Jakkamsetti A."/>
            <person name="Pham P."/>
            <person name="Ruth R."/>
            <person name="San Lucas F."/>
            <person name="Warren J."/>
            <person name="Zhang J."/>
            <person name="Zhao Z."/>
            <person name="Zhou C."/>
            <person name="Zhu D."/>
            <person name="Lee S."/>
            <person name="Bess C."/>
            <person name="Blankenburg K."/>
            <person name="Forbes L."/>
            <person name="Fu Q."/>
            <person name="Gubbala S."/>
            <person name="Hirani K."/>
            <person name="Jayaseelan J.C."/>
            <person name="Lara F."/>
            <person name="Munidasa M."/>
            <person name="Palculict T."/>
            <person name="Patil S."/>
            <person name="Pu L.-L."/>
            <person name="Saada N."/>
            <person name="Tang L."/>
            <person name="Weissenberger G."/>
            <person name="Zhu Y."/>
            <person name="Hemphill L."/>
            <person name="Shang Y."/>
            <person name="Youmans B."/>
            <person name="Ayvaz T."/>
            <person name="Ross M."/>
            <person name="Santibanez J."/>
            <person name="Aqrawi P."/>
            <person name="Gross S."/>
            <person name="Joshi V."/>
            <person name="Fowler G."/>
            <person name="Nazareth L."/>
            <person name="Reid J."/>
            <person name="Worley K."/>
            <person name="Petrosino J."/>
            <person name="Highlander S."/>
            <person name="Gibbs R."/>
        </authorList>
    </citation>
    <scope>NUCLEOTIDE SEQUENCE [LARGE SCALE GENOMIC DNA]</scope>
    <source>
        <strain evidence="4">DSM 15272</strain>
    </source>
</reference>